<evidence type="ECO:0000313" key="2">
    <source>
        <dbReference type="Proteomes" id="UP000324575"/>
    </source>
</evidence>
<dbReference type="Gene3D" id="3.10.450.620">
    <property type="entry name" value="JHP933, nucleotidyltransferase-like core domain"/>
    <property type="match status" value="1"/>
</dbReference>
<sequence length="262" mass="30875">MIQESAIRQWTEFLPWKSDSQVEQDLIICRALVALFNDDYLASHLAFRGGTTLHKLYIQPQARYSEDIDLVQIKAEPIKETIDRIREVLSFLGVPKIKQKAHNNTLIFRFDSEIPPIIPIRLKVEINSREHFNVLGLTKFNFSVKNQWFSGDCSITTYHLEELLGTKLRAMYQRRKGRDLFDLYKALSTQEVNADNIIRCYHRYMDFVVDKPPTQKEYLLNMEQKITDEEFLGDVNMLLRPNEIYNPQEAYELVKSQLIERL</sequence>
<gene>
    <name evidence="1" type="ORF">EZS26_001381</name>
</gene>
<organism evidence="1 2">
    <name type="scientific">Candidatus Ordinivivax streblomastigis</name>
    <dbReference type="NCBI Taxonomy" id="2540710"/>
    <lineage>
        <taxon>Bacteria</taxon>
        <taxon>Pseudomonadati</taxon>
        <taxon>Bacteroidota</taxon>
        <taxon>Bacteroidia</taxon>
        <taxon>Bacteroidales</taxon>
        <taxon>Candidatus Ordinivivax</taxon>
    </lineage>
</organism>
<evidence type="ECO:0008006" key="3">
    <source>
        <dbReference type="Google" id="ProtNLM"/>
    </source>
</evidence>
<reference evidence="1 2" key="1">
    <citation type="submission" date="2019-03" db="EMBL/GenBank/DDBJ databases">
        <title>Single cell metagenomics reveals metabolic interactions within the superorganism composed of flagellate Streblomastix strix and complex community of Bacteroidetes bacteria on its surface.</title>
        <authorList>
            <person name="Treitli S.C."/>
            <person name="Kolisko M."/>
            <person name="Husnik F."/>
            <person name="Keeling P."/>
            <person name="Hampl V."/>
        </authorList>
    </citation>
    <scope>NUCLEOTIDE SEQUENCE [LARGE SCALE GENOMIC DNA]</scope>
    <source>
        <strain evidence="1">St1</strain>
    </source>
</reference>
<evidence type="ECO:0000313" key="1">
    <source>
        <dbReference type="EMBL" id="KAA6302549.1"/>
    </source>
</evidence>
<proteinExistence type="predicted"/>
<accession>A0A5M8P268</accession>
<comment type="caution">
    <text evidence="1">The sequence shown here is derived from an EMBL/GenBank/DDBJ whole genome shotgun (WGS) entry which is preliminary data.</text>
</comment>
<dbReference type="AlphaFoldDB" id="A0A5M8P268"/>
<dbReference type="Pfam" id="PF08843">
    <property type="entry name" value="AbiEii"/>
    <property type="match status" value="1"/>
</dbReference>
<dbReference type="InterPro" id="IPR014942">
    <property type="entry name" value="AbiEii"/>
</dbReference>
<protein>
    <recommendedName>
        <fullName evidence="3">Nucleotidyl transferase AbiEii/AbiGii toxin family protein</fullName>
    </recommendedName>
</protein>
<dbReference type="Proteomes" id="UP000324575">
    <property type="component" value="Unassembled WGS sequence"/>
</dbReference>
<name>A0A5M8P268_9BACT</name>
<dbReference type="EMBL" id="SNRX01000007">
    <property type="protein sequence ID" value="KAA6302549.1"/>
    <property type="molecule type" value="Genomic_DNA"/>
</dbReference>